<evidence type="ECO:0000256" key="5">
    <source>
        <dbReference type="PROSITE-ProRule" id="PRU10141"/>
    </source>
</evidence>
<organism evidence="9 10">
    <name type="scientific">Coemansia umbellata</name>
    <dbReference type="NCBI Taxonomy" id="1424467"/>
    <lineage>
        <taxon>Eukaryota</taxon>
        <taxon>Fungi</taxon>
        <taxon>Fungi incertae sedis</taxon>
        <taxon>Zoopagomycota</taxon>
        <taxon>Kickxellomycotina</taxon>
        <taxon>Kickxellomycetes</taxon>
        <taxon>Kickxellales</taxon>
        <taxon>Kickxellaceae</taxon>
        <taxon>Coemansia</taxon>
    </lineage>
</organism>
<keyword evidence="1" id="KW-0808">Transferase</keyword>
<feature type="compositionally biased region" description="Low complexity" evidence="6">
    <location>
        <begin position="243"/>
        <end position="266"/>
    </location>
</feature>
<dbReference type="PANTHER" id="PTHR48016:SF48">
    <property type="entry name" value="SERINE_THREONINE-PROTEIN KINASE BCK1_SLK1_SSP31"/>
    <property type="match status" value="1"/>
</dbReference>
<evidence type="ECO:0000259" key="8">
    <source>
        <dbReference type="PROSITE" id="PS50105"/>
    </source>
</evidence>
<dbReference type="InterPro" id="IPR013761">
    <property type="entry name" value="SAM/pointed_sf"/>
</dbReference>
<feature type="region of interest" description="Disordered" evidence="6">
    <location>
        <begin position="1119"/>
        <end position="1279"/>
    </location>
</feature>
<dbReference type="Gene3D" id="1.10.510.10">
    <property type="entry name" value="Transferase(Phosphotransferase) domain 1"/>
    <property type="match status" value="1"/>
</dbReference>
<feature type="compositionally biased region" description="Low complexity" evidence="6">
    <location>
        <begin position="357"/>
        <end position="370"/>
    </location>
</feature>
<feature type="region of interest" description="Disordered" evidence="6">
    <location>
        <begin position="598"/>
        <end position="635"/>
    </location>
</feature>
<feature type="compositionally biased region" description="Low complexity" evidence="6">
    <location>
        <begin position="1417"/>
        <end position="1435"/>
    </location>
</feature>
<feature type="region of interest" description="Disordered" evidence="6">
    <location>
        <begin position="511"/>
        <end position="585"/>
    </location>
</feature>
<feature type="compositionally biased region" description="Polar residues" evidence="6">
    <location>
        <begin position="1148"/>
        <end position="1158"/>
    </location>
</feature>
<feature type="compositionally biased region" description="Polar residues" evidence="6">
    <location>
        <begin position="185"/>
        <end position="197"/>
    </location>
</feature>
<dbReference type="InterPro" id="IPR000719">
    <property type="entry name" value="Prot_kinase_dom"/>
</dbReference>
<dbReference type="Gene3D" id="1.10.150.50">
    <property type="entry name" value="Transcription Factor, Ets-1"/>
    <property type="match status" value="1"/>
</dbReference>
<feature type="compositionally biased region" description="Low complexity" evidence="6">
    <location>
        <begin position="24"/>
        <end position="36"/>
    </location>
</feature>
<feature type="region of interest" description="Disordered" evidence="6">
    <location>
        <begin position="1"/>
        <end position="54"/>
    </location>
</feature>
<accession>A0ABQ8PEN8</accession>
<feature type="compositionally biased region" description="Basic and acidic residues" evidence="6">
    <location>
        <begin position="618"/>
        <end position="628"/>
    </location>
</feature>
<feature type="domain" description="SAM" evidence="8">
    <location>
        <begin position="66"/>
        <end position="119"/>
    </location>
</feature>
<dbReference type="EMBL" id="JANBQD010000134">
    <property type="protein sequence ID" value="KAJ1987264.1"/>
    <property type="molecule type" value="Genomic_DNA"/>
</dbReference>
<feature type="compositionally biased region" description="Low complexity" evidence="6">
    <location>
        <begin position="602"/>
        <end position="617"/>
    </location>
</feature>
<evidence type="ECO:0000256" key="2">
    <source>
        <dbReference type="ARBA" id="ARBA00022741"/>
    </source>
</evidence>
<evidence type="ECO:0000259" key="7">
    <source>
        <dbReference type="PROSITE" id="PS50011"/>
    </source>
</evidence>
<evidence type="ECO:0000256" key="4">
    <source>
        <dbReference type="ARBA" id="ARBA00022840"/>
    </source>
</evidence>
<feature type="region of interest" description="Disordered" evidence="6">
    <location>
        <begin position="994"/>
        <end position="1021"/>
    </location>
</feature>
<feature type="region of interest" description="Disordered" evidence="6">
    <location>
        <begin position="160"/>
        <end position="308"/>
    </location>
</feature>
<evidence type="ECO:0008006" key="11">
    <source>
        <dbReference type="Google" id="ProtNLM"/>
    </source>
</evidence>
<dbReference type="SMART" id="SM00220">
    <property type="entry name" value="S_TKc"/>
    <property type="match status" value="1"/>
</dbReference>
<feature type="region of interest" description="Disordered" evidence="6">
    <location>
        <begin position="930"/>
        <end position="950"/>
    </location>
</feature>
<evidence type="ECO:0000256" key="3">
    <source>
        <dbReference type="ARBA" id="ARBA00022777"/>
    </source>
</evidence>
<dbReference type="Proteomes" id="UP001151295">
    <property type="component" value="Unassembled WGS sequence"/>
</dbReference>
<feature type="region of interest" description="Disordered" evidence="6">
    <location>
        <begin position="1463"/>
        <end position="1489"/>
    </location>
</feature>
<dbReference type="Pfam" id="PF00069">
    <property type="entry name" value="Pkinase"/>
    <property type="match status" value="1"/>
</dbReference>
<dbReference type="PROSITE" id="PS50105">
    <property type="entry name" value="SAM_DOMAIN"/>
    <property type="match status" value="1"/>
</dbReference>
<feature type="region of interest" description="Disordered" evidence="6">
    <location>
        <begin position="1397"/>
        <end position="1443"/>
    </location>
</feature>
<dbReference type="PROSITE" id="PS00108">
    <property type="entry name" value="PROTEIN_KINASE_ST"/>
    <property type="match status" value="1"/>
</dbReference>
<gene>
    <name evidence="9" type="ORF">EDC05_005927</name>
</gene>
<dbReference type="InterPro" id="IPR011009">
    <property type="entry name" value="Kinase-like_dom_sf"/>
</dbReference>
<feature type="binding site" evidence="5">
    <location>
        <position position="1867"/>
    </location>
    <ligand>
        <name>ATP</name>
        <dbReference type="ChEBI" id="CHEBI:30616"/>
    </ligand>
</feature>
<dbReference type="InterPro" id="IPR017441">
    <property type="entry name" value="Protein_kinase_ATP_BS"/>
</dbReference>
<feature type="compositionally biased region" description="Low complexity" evidence="6">
    <location>
        <begin position="282"/>
        <end position="294"/>
    </location>
</feature>
<protein>
    <recommendedName>
        <fullName evidence="11">Protein kinase domain-containing protein</fullName>
    </recommendedName>
</protein>
<feature type="compositionally biased region" description="Polar residues" evidence="6">
    <location>
        <begin position="14"/>
        <end position="23"/>
    </location>
</feature>
<name>A0ABQ8PEN8_9FUNG</name>
<feature type="compositionally biased region" description="Polar residues" evidence="6">
    <location>
        <begin position="1007"/>
        <end position="1021"/>
    </location>
</feature>
<feature type="compositionally biased region" description="Low complexity" evidence="6">
    <location>
        <begin position="211"/>
        <end position="235"/>
    </location>
</feature>
<feature type="region of interest" description="Disordered" evidence="6">
    <location>
        <begin position="440"/>
        <end position="488"/>
    </location>
</feature>
<feature type="region of interest" description="Disordered" evidence="6">
    <location>
        <begin position="350"/>
        <end position="391"/>
    </location>
</feature>
<evidence type="ECO:0000313" key="10">
    <source>
        <dbReference type="Proteomes" id="UP001151295"/>
    </source>
</evidence>
<sequence length="2110" mass="229949">MDGRAMRRGDAGSSPVSATSTHSNTNAVQAAQATVARGQLHSAQPPMNNLASASIPLDSSGNPLPWSRESIVRWARANGFDKFVPAFVQHGIEGYMFYALKLEDMREMRIPNVSMQDLIQLNAAIYRLNVAAATPANRSHMTGTLREQNNTQRSALLQEEILGRPLHPLRPPRPSWTVRRDDPQPTYTHQVQLTSNGMVARPVRVRPPPHQQQSQQQPQLQQQKPPQQQKSPQHQQHQHQQHQHQQNQQPLPQHKPLPQHQQPQQHFMRSQQNAVPRPPQAGSPHGPAPVHVVAPPQPSARPPENGSKSSVIVYSQQLTNVEPLNPTVQLQHAQKDAIVLPPVPFSINTGISGPNTGAGSSQTSSGGATARWTTRSPYSRDTDRYGSSYRSRNSAHVEIDELPFVRPNQTVWANTPQKSGQNSALSAAQRRRSAVVEVFDDHGNAETYPGTAPDHPGRAPRASSGGSAAAPGLPARYHGTNQPHSSYYAHGSSGTGTFSYRGVSAPATRTAYKTASGAGKTAPAKFHTHQPQSNQHRSRVHGLFEHDPQHANREETSTQRPIENKTGRMESGSRKKTPHARRTSLSPVLTALQPGNYHIANLPDADLDSSSEASDSSEPPKKPQDKKASQGSAVPRANNGLLAINTSLLYDIQASPCDTGDSTITPLSVVNVLPGALSSNTSPSLSHVSHASHTSYDAVVPVEGNGREPHYGDKSAGNRTRLQRAFGDEMEDLPVLQLPRTGHNYISGHVRSPSLPAPLDQALDNSPDSIVHHDAAGVRPHSTIDPDSYIGVNTIDSVLDSQLALQQNNSSYDQQVKRTYSPVIFDAESVASSDEEDKAFKNDSHHDLVENAVPVDSMFALQPEFQEQHASTISYNSPPAGDELEVWDAEEIVEGSNKSVRSLLILDAEEITDDSNNSARSFVILDAEEVSDDEENTGFRRNQGRDDRSSVHIDAYETASIFSNNTHNLQQPDMDAANNQHAEEASAMPVPLNEAGRDESTLDSAGGSPSLNASASSGDQKQSTAFKVMGVRHLFSYGSDFDKTAASVLSSIKTDIAKKVASGETNDRSAASAASIAAAIEYHQQKQQQKDAPNSGERYYTSRLSGFFGFGQRANKSSVLQPLSNPKSQQQTRPQSPTSTPGLRVVTDLNTLRNSSEAGSAEGKKSASPSTVQRRWRVPFRQRTPASAAVPGSSATGGVSASDADERTQESEISATSKVSSLPRRDLRRSRYRAGTTSDIESPQTSAAVLSAIDRPYSMVESSTTSSGRTTPRSAGNARGLLLRQRKVESLVDIQNTQTAVVYVRREQDAEFVPVDISRLVSGASVAERLVRTVNLARSAAASTGSWQFVVQSPSGSQCVGSESELWTHCLGSTPESPAKFVVCESGSNSNAFTVQETREDRGHSGVRFGHAPHTGASASDSLSPNSSSSANAADEPPPPIERADSWTLMFFSKEFVVPQTSTIATPSSSGQNLSTTYTSPGDSWSASAKTVLPDEAQLEEGLSVAERLSQDRHAETEETELTDNDSVAVQAELQDDARDDCRSIASSMLPSTMSFTRGMRATLLERQPSRNIKERPTADVIGDQLDEYFPGHDLDRPIVQAVPVDDRLHEFHIILDEEARQKSMTQEALAQQRRQHRRHEPFEAAGLGRRKSVRMLVQESRKQRRGYRQQRRQEQQAPEVGGSESPARVDNNSMRAAVVRRKSTKLWGCIPEEIRPRSRRFALDGSSGIVQLPQSAGVGERPKDVVQQPLSAEQRLGNDEIVRRALSLLRKPEPNPQAEKEIVEEALKCGDNSTAGSTRAQFVREQALQRGDDSVNETVRALFAKYGIVAAGIRFQWIKGKLIGKGSFGHVYVALNAGTGEVIAVKQIQLPRSLSSKANRSVQLEEAIQMMYTEVELLQDLDHENIVQLLGFEVSQCVMSMFLEYVPGGTVQSLVQQHGPLPESVVHSFVRQILSGLGYLHERGVLHRDIKGANILVDETGTCKISDFGISRKADAGATERRVLGTVPFMAPEVARASQYTEAADIWSLGCVVVQMWAGRGPWDELQEPQVFFKLGKGLAPPIPDDLTEAGIEFCKNCFGADPLARWTAAELSRMEFAQVPVDYEYPYR</sequence>
<keyword evidence="2 5" id="KW-0547">Nucleotide-binding</keyword>
<dbReference type="Gene3D" id="3.30.200.20">
    <property type="entry name" value="Phosphorylase Kinase, domain 1"/>
    <property type="match status" value="1"/>
</dbReference>
<keyword evidence="3" id="KW-0418">Kinase</keyword>
<dbReference type="InterPro" id="IPR008271">
    <property type="entry name" value="Ser/Thr_kinase_AS"/>
</dbReference>
<feature type="compositionally biased region" description="Polar residues" evidence="6">
    <location>
        <begin position="1235"/>
        <end position="1248"/>
    </location>
</feature>
<evidence type="ECO:0000256" key="1">
    <source>
        <dbReference type="ARBA" id="ARBA00022679"/>
    </source>
</evidence>
<proteinExistence type="predicted"/>
<evidence type="ECO:0000313" key="9">
    <source>
        <dbReference type="EMBL" id="KAJ1987264.1"/>
    </source>
</evidence>
<feature type="compositionally biased region" description="Low complexity" evidence="6">
    <location>
        <begin position="1128"/>
        <end position="1141"/>
    </location>
</feature>
<dbReference type="InterPro" id="IPR050538">
    <property type="entry name" value="MAP_kinase_kinase_kinase"/>
</dbReference>
<dbReference type="PROSITE" id="PS50011">
    <property type="entry name" value="PROTEIN_KINASE_DOM"/>
    <property type="match status" value="1"/>
</dbReference>
<dbReference type="PANTHER" id="PTHR48016">
    <property type="entry name" value="MAP KINASE KINASE KINASE SSK2-RELATED-RELATED"/>
    <property type="match status" value="1"/>
</dbReference>
<feature type="compositionally biased region" description="Low complexity" evidence="6">
    <location>
        <begin position="459"/>
        <end position="476"/>
    </location>
</feature>
<dbReference type="PROSITE" id="PS00107">
    <property type="entry name" value="PROTEIN_KINASE_ATP"/>
    <property type="match status" value="1"/>
</dbReference>
<comment type="caution">
    <text evidence="9">The sequence shown here is derived from an EMBL/GenBank/DDBJ whole genome shotgun (WGS) entry which is preliminary data.</text>
</comment>
<feature type="compositionally biased region" description="Polar residues" evidence="6">
    <location>
        <begin position="41"/>
        <end position="54"/>
    </location>
</feature>
<reference evidence="9" key="1">
    <citation type="submission" date="2022-07" db="EMBL/GenBank/DDBJ databases">
        <title>Phylogenomic reconstructions and comparative analyses of Kickxellomycotina fungi.</title>
        <authorList>
            <person name="Reynolds N.K."/>
            <person name="Stajich J.E."/>
            <person name="Barry K."/>
            <person name="Grigoriev I.V."/>
            <person name="Crous P."/>
            <person name="Smith M.E."/>
        </authorList>
    </citation>
    <scope>NUCLEOTIDE SEQUENCE</scope>
    <source>
        <strain evidence="9">BCRC 34882</strain>
    </source>
</reference>
<dbReference type="SUPFAM" id="SSF47769">
    <property type="entry name" value="SAM/Pointed domain"/>
    <property type="match status" value="1"/>
</dbReference>
<feature type="compositionally biased region" description="Basic and acidic residues" evidence="6">
    <location>
        <begin position="542"/>
        <end position="573"/>
    </location>
</feature>
<dbReference type="SUPFAM" id="SSF56112">
    <property type="entry name" value="Protein kinase-like (PK-like)"/>
    <property type="match status" value="1"/>
</dbReference>
<dbReference type="InterPro" id="IPR001660">
    <property type="entry name" value="SAM"/>
</dbReference>
<keyword evidence="4 5" id="KW-0067">ATP-binding</keyword>
<feature type="compositionally biased region" description="Basic and acidic residues" evidence="6">
    <location>
        <begin position="1"/>
        <end position="10"/>
    </location>
</feature>
<feature type="domain" description="Protein kinase" evidence="7">
    <location>
        <begin position="1838"/>
        <end position="2099"/>
    </location>
</feature>
<feature type="region of interest" description="Disordered" evidence="6">
    <location>
        <begin position="1623"/>
        <end position="1693"/>
    </location>
</feature>
<keyword evidence="10" id="KW-1185">Reference proteome</keyword>
<feature type="compositionally biased region" description="Low complexity" evidence="6">
    <location>
        <begin position="1262"/>
        <end position="1274"/>
    </location>
</feature>
<evidence type="ECO:0000256" key="6">
    <source>
        <dbReference type="SAM" id="MobiDB-lite"/>
    </source>
</evidence>